<keyword evidence="7 10" id="KW-0791">Threonine biosynthesis</keyword>
<comment type="similarity">
    <text evidence="3 11">Belongs to the homoserine dehydrogenase family.</text>
</comment>
<evidence type="ECO:0000256" key="10">
    <source>
        <dbReference type="RuleBase" id="RU000579"/>
    </source>
</evidence>
<dbReference type="InterPro" id="IPR001342">
    <property type="entry name" value="HDH_cat"/>
</dbReference>
<evidence type="ECO:0000259" key="12">
    <source>
        <dbReference type="Pfam" id="PF00742"/>
    </source>
</evidence>
<organism evidence="14 15">
    <name type="scientific">Oenococcus alcoholitolerans</name>
    <dbReference type="NCBI Taxonomy" id="931074"/>
    <lineage>
        <taxon>Bacteria</taxon>
        <taxon>Bacillati</taxon>
        <taxon>Bacillota</taxon>
        <taxon>Bacilli</taxon>
        <taxon>Lactobacillales</taxon>
        <taxon>Lactobacillaceae</taxon>
        <taxon>Oenococcus</taxon>
    </lineage>
</organism>
<evidence type="ECO:0000256" key="6">
    <source>
        <dbReference type="ARBA" id="ARBA00022605"/>
    </source>
</evidence>
<dbReference type="InterPro" id="IPR036291">
    <property type="entry name" value="NAD(P)-bd_dom_sf"/>
</dbReference>
<dbReference type="PANTHER" id="PTHR43331:SF1">
    <property type="entry name" value="HOMOSERINE DEHYDROGENASE"/>
    <property type="match status" value="1"/>
</dbReference>
<dbReference type="EC" id="1.1.1.3" evidence="4 10"/>
<protein>
    <recommendedName>
        <fullName evidence="5 10">Homoserine dehydrogenase</fullName>
        <ecNumber evidence="4 10">1.1.1.3</ecNumber>
    </recommendedName>
</protein>
<comment type="pathway">
    <text evidence="2 10">Amino-acid biosynthesis; L-methionine biosynthesis via de novo pathway; L-homoserine from L-aspartate: step 3/3.</text>
</comment>
<dbReference type="InterPro" id="IPR005106">
    <property type="entry name" value="Asp/hSer_DH_NAD-bd"/>
</dbReference>
<evidence type="ECO:0000256" key="2">
    <source>
        <dbReference type="ARBA" id="ARBA00005062"/>
    </source>
</evidence>
<evidence type="ECO:0000313" key="14">
    <source>
        <dbReference type="EMBL" id="KGO32320.1"/>
    </source>
</evidence>
<sequence>MKKFQIGILGLGTVGTGVIEILREQSENFKKRFGVSFQTKKVLVKNINKKRSVDLQGIELTEKIEDIIGDPDIDIVIELIGGKTIAKKAIIASLEAKKNVISANKDLIADDGRQLADLAEKNNVGFYYEAAVAGAIPILRALENSLDSDRIESINGIINGTSNFILSKMRQQKMSYRQALSLAQELGFAEADPTNDVDGIDAAYKLQILADFAFGKQIEQKDIQMSGIRTVTQQDLNDVSELGYEIKLLANASLIDGRFTILSRTDLST</sequence>
<dbReference type="Pfam" id="PF00742">
    <property type="entry name" value="Homoserine_dh"/>
    <property type="match status" value="1"/>
</dbReference>
<keyword evidence="9 10" id="KW-0486">Methionine biosynthesis</keyword>
<dbReference type="SUPFAM" id="SSF51735">
    <property type="entry name" value="NAD(P)-binding Rossmann-fold domains"/>
    <property type="match status" value="1"/>
</dbReference>
<keyword evidence="8 10" id="KW-0560">Oxidoreductase</keyword>
<comment type="caution">
    <text evidence="14">The sequence shown here is derived from an EMBL/GenBank/DDBJ whole genome shotgun (WGS) entry which is preliminary data.</text>
</comment>
<evidence type="ECO:0000256" key="5">
    <source>
        <dbReference type="ARBA" id="ARBA00013376"/>
    </source>
</evidence>
<evidence type="ECO:0000256" key="7">
    <source>
        <dbReference type="ARBA" id="ARBA00022697"/>
    </source>
</evidence>
<dbReference type="NCBIfam" id="NF004976">
    <property type="entry name" value="PRK06349.1"/>
    <property type="match status" value="1"/>
</dbReference>
<dbReference type="Gene3D" id="3.40.50.720">
    <property type="entry name" value="NAD(P)-binding Rossmann-like Domain"/>
    <property type="match status" value="1"/>
</dbReference>
<dbReference type="PROSITE" id="PS01042">
    <property type="entry name" value="HOMOSER_DHGENASE"/>
    <property type="match status" value="1"/>
</dbReference>
<accession>A0ABR4XS50</accession>
<evidence type="ECO:0000256" key="9">
    <source>
        <dbReference type="ARBA" id="ARBA00023167"/>
    </source>
</evidence>
<evidence type="ECO:0000256" key="8">
    <source>
        <dbReference type="ARBA" id="ARBA00023002"/>
    </source>
</evidence>
<dbReference type="Pfam" id="PF03447">
    <property type="entry name" value="NAD_binding_3"/>
    <property type="match status" value="1"/>
</dbReference>
<gene>
    <name evidence="14" type="ORF">Q757_01720</name>
</gene>
<dbReference type="Proteomes" id="UP000030023">
    <property type="component" value="Unassembled WGS sequence"/>
</dbReference>
<feature type="domain" description="Aspartate/homoserine dehydrogenase NAD-binding" evidence="13">
    <location>
        <begin position="10"/>
        <end position="129"/>
    </location>
</feature>
<reference evidence="14 15" key="1">
    <citation type="journal article" date="2014" name="Antonie Van Leeuwenhoek">
        <title>Oenococcus alcoholitolerans sp. nov., a lactic acid bacteria isolated from cachaca and ethanol fermentation processes.</title>
        <authorList>
            <person name="Badotti F."/>
            <person name="Moreira A.P."/>
            <person name="Tonon L.A."/>
            <person name="de Lucena B.T."/>
            <person name="Gomes Fde C."/>
            <person name="Kruger R."/>
            <person name="Thompson C.C."/>
            <person name="de Morais M.A.Jr."/>
            <person name="Rosa C.A."/>
            <person name="Thompson F.L."/>
        </authorList>
    </citation>
    <scope>NUCLEOTIDE SEQUENCE [LARGE SCALE GENOMIC DNA]</scope>
    <source>
        <strain evidence="14 15">UFRJ-M7.2.18</strain>
    </source>
</reference>
<evidence type="ECO:0000256" key="3">
    <source>
        <dbReference type="ARBA" id="ARBA00006753"/>
    </source>
</evidence>
<evidence type="ECO:0000259" key="13">
    <source>
        <dbReference type="Pfam" id="PF03447"/>
    </source>
</evidence>
<dbReference type="Gene3D" id="3.30.360.10">
    <property type="entry name" value="Dihydrodipicolinate Reductase, domain 2"/>
    <property type="match status" value="1"/>
</dbReference>
<dbReference type="PANTHER" id="PTHR43331">
    <property type="entry name" value="HOMOSERINE DEHYDROGENASE"/>
    <property type="match status" value="1"/>
</dbReference>
<feature type="domain" description="Homoserine dehydrogenase catalytic" evidence="12">
    <location>
        <begin position="137"/>
        <end position="255"/>
    </location>
</feature>
<evidence type="ECO:0000313" key="15">
    <source>
        <dbReference type="Proteomes" id="UP000030023"/>
    </source>
</evidence>
<keyword evidence="6 10" id="KW-0028">Amino-acid biosynthesis</keyword>
<comment type="catalytic activity">
    <reaction evidence="10">
        <text>L-homoserine + NADP(+) = L-aspartate 4-semialdehyde + NADPH + H(+)</text>
        <dbReference type="Rhea" id="RHEA:15761"/>
        <dbReference type="ChEBI" id="CHEBI:15378"/>
        <dbReference type="ChEBI" id="CHEBI:57476"/>
        <dbReference type="ChEBI" id="CHEBI:57783"/>
        <dbReference type="ChEBI" id="CHEBI:58349"/>
        <dbReference type="ChEBI" id="CHEBI:537519"/>
        <dbReference type="EC" id="1.1.1.3"/>
    </reaction>
</comment>
<evidence type="ECO:0000256" key="1">
    <source>
        <dbReference type="ARBA" id="ARBA00005056"/>
    </source>
</evidence>
<keyword evidence="10" id="KW-0521">NADP</keyword>
<name>A0ABR4XS50_9LACO</name>
<dbReference type="SUPFAM" id="SSF55347">
    <property type="entry name" value="Glyceraldehyde-3-phosphate dehydrogenase-like, C-terminal domain"/>
    <property type="match status" value="1"/>
</dbReference>
<proteinExistence type="inferred from homology"/>
<dbReference type="EMBL" id="AXCV01000041">
    <property type="protein sequence ID" value="KGO32320.1"/>
    <property type="molecule type" value="Genomic_DNA"/>
</dbReference>
<dbReference type="InterPro" id="IPR019811">
    <property type="entry name" value="HDH_CS"/>
</dbReference>
<evidence type="ECO:0000256" key="4">
    <source>
        <dbReference type="ARBA" id="ARBA00013213"/>
    </source>
</evidence>
<evidence type="ECO:0000256" key="11">
    <source>
        <dbReference type="RuleBase" id="RU004171"/>
    </source>
</evidence>
<dbReference type="PIRSF" id="PIRSF036497">
    <property type="entry name" value="HDH_short"/>
    <property type="match status" value="1"/>
</dbReference>
<dbReference type="InterPro" id="IPR022697">
    <property type="entry name" value="HDH_short"/>
</dbReference>
<comment type="pathway">
    <text evidence="1 10">Amino-acid biosynthesis; L-threonine biosynthesis; L-threonine from L-aspartate: step 3/5.</text>
</comment>
<keyword evidence="15" id="KW-1185">Reference proteome</keyword>